<dbReference type="AlphaFoldDB" id="A0A0F2MF04"/>
<keyword evidence="3" id="KW-0560">Oxidoreductase</keyword>
<comment type="caution">
    <text evidence="6">The sequence shown here is derived from an EMBL/GenBank/DDBJ whole genome shotgun (WGS) entry which is preliminary data.</text>
</comment>
<protein>
    <submittedName>
        <fullName evidence="6">Flavin-binding protein monooxygenase-like protein</fullName>
    </submittedName>
</protein>
<evidence type="ECO:0000256" key="4">
    <source>
        <dbReference type="SAM" id="MobiDB-lite"/>
    </source>
</evidence>
<keyword evidence="6" id="KW-0503">Monooxygenase</keyword>
<dbReference type="InterPro" id="IPR023753">
    <property type="entry name" value="FAD/NAD-binding_dom"/>
</dbReference>
<organism evidence="6 7">
    <name type="scientific">Sporothrix schenckii 1099-18</name>
    <dbReference type="NCBI Taxonomy" id="1397361"/>
    <lineage>
        <taxon>Eukaryota</taxon>
        <taxon>Fungi</taxon>
        <taxon>Dikarya</taxon>
        <taxon>Ascomycota</taxon>
        <taxon>Pezizomycotina</taxon>
        <taxon>Sordariomycetes</taxon>
        <taxon>Sordariomycetidae</taxon>
        <taxon>Ophiostomatales</taxon>
        <taxon>Ophiostomataceae</taxon>
        <taxon>Sporothrix</taxon>
    </lineage>
</organism>
<keyword evidence="2" id="KW-0274">FAD</keyword>
<dbReference type="PANTHER" id="PTHR23023">
    <property type="entry name" value="DIMETHYLANILINE MONOOXYGENASE"/>
    <property type="match status" value="1"/>
</dbReference>
<name>A0A0F2MF04_SPOSC</name>
<dbReference type="Gene3D" id="3.50.50.60">
    <property type="entry name" value="FAD/NAD(P)-binding domain"/>
    <property type="match status" value="1"/>
</dbReference>
<reference evidence="6 7" key="2">
    <citation type="journal article" date="2015" name="Eukaryot. Cell">
        <title>Asexual propagation of a virulent clone complex in a human and feline outbreak of sporotrichosis.</title>
        <authorList>
            <person name="Teixeira Mde M."/>
            <person name="Rodrigues A.M."/>
            <person name="Tsui C.K."/>
            <person name="de Almeida L.G."/>
            <person name="Van Diepeningen A.D."/>
            <person name="van den Ende B.G."/>
            <person name="Fernandes G.F."/>
            <person name="Kano R."/>
            <person name="Hamelin R.C."/>
            <person name="Lopes-Bezerra L.M."/>
            <person name="Vasconcelos A.T."/>
            <person name="de Hoog S."/>
            <person name="de Camargo Z.P."/>
            <person name="Felipe M.S."/>
        </authorList>
    </citation>
    <scope>NUCLEOTIDE SEQUENCE [LARGE SCALE GENOMIC DNA]</scope>
    <source>
        <strain evidence="6 7">1099-18</strain>
    </source>
</reference>
<dbReference type="EMBL" id="AXCR01000004">
    <property type="protein sequence ID" value="KJR88212.1"/>
    <property type="molecule type" value="Genomic_DNA"/>
</dbReference>
<dbReference type="SUPFAM" id="SSF51905">
    <property type="entry name" value="FAD/NAD(P)-binding domain"/>
    <property type="match status" value="1"/>
</dbReference>
<dbReference type="GeneID" id="27672314"/>
<dbReference type="OrthoDB" id="2915840at2759"/>
<accession>A0A0F2MF04</accession>
<dbReference type="VEuPathDB" id="FungiDB:SPSK_10742"/>
<evidence type="ECO:0000256" key="2">
    <source>
        <dbReference type="ARBA" id="ARBA00022827"/>
    </source>
</evidence>
<reference evidence="6 7" key="1">
    <citation type="journal article" date="2014" name="BMC Genomics">
        <title>Comparative genomics of the major fungal agents of human and animal Sporotrichosis: Sporothrix schenckii and Sporothrix brasiliensis.</title>
        <authorList>
            <person name="Teixeira M.M."/>
            <person name="de Almeida L.G."/>
            <person name="Kubitschek-Barreira P."/>
            <person name="Alves F.L."/>
            <person name="Kioshima E.S."/>
            <person name="Abadio A.K."/>
            <person name="Fernandes L."/>
            <person name="Derengowski L.S."/>
            <person name="Ferreira K.S."/>
            <person name="Souza R.C."/>
            <person name="Ruiz J.C."/>
            <person name="de Andrade N.C."/>
            <person name="Paes H.C."/>
            <person name="Nicola A.M."/>
            <person name="Albuquerque P."/>
            <person name="Gerber A.L."/>
            <person name="Martins V.P."/>
            <person name="Peconick L.D."/>
            <person name="Neto A.V."/>
            <person name="Chaucanez C.B."/>
            <person name="Silva P.A."/>
            <person name="Cunha O.L."/>
            <person name="de Oliveira F.F."/>
            <person name="dos Santos T.C."/>
            <person name="Barros A.L."/>
            <person name="Soares M.A."/>
            <person name="de Oliveira L.M."/>
            <person name="Marini M.M."/>
            <person name="Villalobos-Duno H."/>
            <person name="Cunha M.M."/>
            <person name="de Hoog S."/>
            <person name="da Silveira J.F."/>
            <person name="Henrissat B."/>
            <person name="Nino-Vega G.A."/>
            <person name="Cisalpino P.S."/>
            <person name="Mora-Montes H.M."/>
            <person name="Almeida S.R."/>
            <person name="Stajich J.E."/>
            <person name="Lopes-Bezerra L.M."/>
            <person name="Vasconcelos A.T."/>
            <person name="Felipe M.S."/>
        </authorList>
    </citation>
    <scope>NUCLEOTIDE SEQUENCE [LARGE SCALE GENOMIC DNA]</scope>
    <source>
        <strain evidence="6 7">1099-18</strain>
    </source>
</reference>
<evidence type="ECO:0000256" key="3">
    <source>
        <dbReference type="ARBA" id="ARBA00023002"/>
    </source>
</evidence>
<dbReference type="RefSeq" id="XP_016590888.1">
    <property type="nucleotide sequence ID" value="XM_016737037.1"/>
</dbReference>
<keyword evidence="1" id="KW-0285">Flavoprotein</keyword>
<dbReference type="InterPro" id="IPR050346">
    <property type="entry name" value="FMO-like"/>
</dbReference>
<dbReference type="Pfam" id="PF07992">
    <property type="entry name" value="Pyr_redox_2"/>
    <property type="match status" value="1"/>
</dbReference>
<evidence type="ECO:0000259" key="5">
    <source>
        <dbReference type="Pfam" id="PF07992"/>
    </source>
</evidence>
<feature type="domain" description="FAD/NAD(P)-binding" evidence="5">
    <location>
        <begin position="6"/>
        <end position="244"/>
    </location>
</feature>
<feature type="region of interest" description="Disordered" evidence="4">
    <location>
        <begin position="632"/>
        <end position="652"/>
    </location>
</feature>
<dbReference type="Proteomes" id="UP000033710">
    <property type="component" value="Unassembled WGS sequence"/>
</dbReference>
<proteinExistence type="predicted"/>
<dbReference type="GO" id="GO:0004497">
    <property type="term" value="F:monooxygenase activity"/>
    <property type="evidence" value="ECO:0007669"/>
    <property type="project" value="UniProtKB-KW"/>
</dbReference>
<dbReference type="KEGG" id="ssck:SPSK_10742"/>
<evidence type="ECO:0000313" key="6">
    <source>
        <dbReference type="EMBL" id="KJR88212.1"/>
    </source>
</evidence>
<dbReference type="InterPro" id="IPR036188">
    <property type="entry name" value="FAD/NAD-bd_sf"/>
</dbReference>
<sequence>MTETLDLVVVGAGWFGLCAAKTQHQLHPEATLAVLDAAPTVGGVWAEHRLYPGLRSNNMLGTYEYPDFPMDTATYGVKPGEHIPGAVVHKYLADYAAHFGVAAHVRTNTKVVSAEMRDEAAGGGWTLTLEGRVDGKATTTTTTLVARKLIVATGLTSEPFLPHIAGEESFGAPLFHSRDFLQHADTLDVATEGSTAETEAAATAAAAAAAAAPKRVAVFGGTKSAWDMVYAYAAKGIEVEWIIRSTGHGPIWQAPPYVTPLKKWLEKLVMTRMLTWFSPCVWGDADGYTGVRAFYHGSALGRRITDAFWRILGGDVIALNKYSAHPETAKLQPWSEAMFTASSFSILNYPTDFFDLVRRGTVRVHIAEIAALSPHTVHLADGTRLAGLSALACATGWKHVPPMAFLPAGIDRALGLPHAPAADSGDEPVWTPSAVARADEEILARFPRLAHPPVQNKALAPLLASGGLSSADAVTPSTPLTPYTLYRFVLPPAERFVRRRDIAFAGVVMNFSVALSAQLQALWILALFDGTLPAAVVPPATAPPAAFAQGLDALQYATVVAARFGKWRYPAGHGSQFPDFVFDALPYFDQLLRDLGLPIYRKGGGFLAEATHPYGPEDYKDIVSEWQAKVKENEAGRPGRSTNTGLPTSHTRSLRPVAVRPRHLPAPVAVPRRPDAAPPGRQNAVGVQRVLEPLVHRHQRAVVPAVRPRHLVHQRQVRAVLAVAQRRRVVDHVAQARQRRRLARRRRPVKDELDNQVHLAQADAERREAVDAVLGVPRARQRVERRGVGAADGADGRKGNVRAVGHPLAPAQLVEVGGAGRDAVARPKVLVGRQRGRVDLAAAGNASEGGVDGRQFGRPGRGRAIRRAVVCPGMVADGARGRRRVDHILRDEAVHGSVIVGPREAANGDGLRDVAKLRDVFENVADAQRSDDVDLCRLVRIRVGMSKETQTTDNRLTNGARSSSNDVRTTYKALVAAGIRHQRHAHLCHNAKIRLRKEAVRIGPKAVRKRLPRVVARQRAHPRPHDLARRQHHFEARVHRPVVAIRRIADAAVHRVADHRSTAQVRHVHPQHVAQPARLDRLVQRVKGHARLHETGEVVGIDVENRPHASSEVHHYGTTHPRRRATISYWDALDGGGG</sequence>
<evidence type="ECO:0000256" key="1">
    <source>
        <dbReference type="ARBA" id="ARBA00022630"/>
    </source>
</evidence>
<feature type="compositionally biased region" description="Polar residues" evidence="4">
    <location>
        <begin position="640"/>
        <end position="651"/>
    </location>
</feature>
<gene>
    <name evidence="6" type="ORF">SPSK_10742</name>
</gene>
<evidence type="ECO:0000313" key="7">
    <source>
        <dbReference type="Proteomes" id="UP000033710"/>
    </source>
</evidence>